<comment type="caution">
    <text evidence="2">The sequence shown here is derived from an EMBL/GenBank/DDBJ whole genome shotgun (WGS) entry which is preliminary data.</text>
</comment>
<feature type="region of interest" description="Disordered" evidence="1">
    <location>
        <begin position="1"/>
        <end position="20"/>
    </location>
</feature>
<dbReference type="EMBL" id="LAZR01005365">
    <property type="protein sequence ID" value="KKN00528.1"/>
    <property type="molecule type" value="Genomic_DNA"/>
</dbReference>
<proteinExistence type="predicted"/>
<sequence>MGNKTKVTLNKGGSKEKSMPISKVGIPDLWHITEALRTNGKVADGPGCADLILECWHRTHDFKRHIQES</sequence>
<name>A0A0F9Q554_9ZZZZ</name>
<evidence type="ECO:0000313" key="2">
    <source>
        <dbReference type="EMBL" id="KKN00528.1"/>
    </source>
</evidence>
<organism evidence="2">
    <name type="scientific">marine sediment metagenome</name>
    <dbReference type="NCBI Taxonomy" id="412755"/>
    <lineage>
        <taxon>unclassified sequences</taxon>
        <taxon>metagenomes</taxon>
        <taxon>ecological metagenomes</taxon>
    </lineage>
</organism>
<reference evidence="2" key="1">
    <citation type="journal article" date="2015" name="Nature">
        <title>Complex archaea that bridge the gap between prokaryotes and eukaryotes.</title>
        <authorList>
            <person name="Spang A."/>
            <person name="Saw J.H."/>
            <person name="Jorgensen S.L."/>
            <person name="Zaremba-Niedzwiedzka K."/>
            <person name="Martijn J."/>
            <person name="Lind A.E."/>
            <person name="van Eijk R."/>
            <person name="Schleper C."/>
            <person name="Guy L."/>
            <person name="Ettema T.J."/>
        </authorList>
    </citation>
    <scope>NUCLEOTIDE SEQUENCE</scope>
</reference>
<evidence type="ECO:0000256" key="1">
    <source>
        <dbReference type="SAM" id="MobiDB-lite"/>
    </source>
</evidence>
<accession>A0A0F9Q554</accession>
<gene>
    <name evidence="2" type="ORF">LCGC14_1136860</name>
</gene>
<protein>
    <submittedName>
        <fullName evidence="2">Uncharacterized protein</fullName>
    </submittedName>
</protein>
<dbReference type="AlphaFoldDB" id="A0A0F9Q554"/>